<dbReference type="Proteomes" id="UP000245768">
    <property type="component" value="Unassembled WGS sequence"/>
</dbReference>
<proteinExistence type="predicted"/>
<feature type="transmembrane region" description="Helical" evidence="2">
    <location>
        <begin position="59"/>
        <end position="76"/>
    </location>
</feature>
<dbReference type="RefSeq" id="XP_025376087.1">
    <property type="nucleotide sequence ID" value="XM_025520044.1"/>
</dbReference>
<evidence type="ECO:0000256" key="2">
    <source>
        <dbReference type="SAM" id="Phobius"/>
    </source>
</evidence>
<dbReference type="EMBL" id="KZ819637">
    <property type="protein sequence ID" value="PWN88889.1"/>
    <property type="molecule type" value="Genomic_DNA"/>
</dbReference>
<feature type="region of interest" description="Disordered" evidence="1">
    <location>
        <begin position="223"/>
        <end position="253"/>
    </location>
</feature>
<keyword evidence="2" id="KW-0472">Membrane</keyword>
<name>A0A316YI68_9BASI</name>
<sequence>MFSHDKSFSWLTQLIRVAPKARKADTLAQAMPPMTDAARVAGLTITPRSVSTCSLSMKILARFPVVLAFIVAIFVAESSSMYLSGACPSGEDDRGEAIQQSDGGNVGGSSSSSSGGHSFFHDYFYKVTSLDNVTIGERQVFSDEDEKQRQQFNNLSKEIFHHYREPPSLSIEEGKAHWETLKGLWRQRSELIASASDLLKKKMKRLAREGEWRIWEGARPPAHLPENLTPRSVTIPPQCRDVWRSEPSSSSHH</sequence>
<keyword evidence="4" id="KW-1185">Reference proteome</keyword>
<dbReference type="AlphaFoldDB" id="A0A316YI68"/>
<keyword evidence="2" id="KW-1133">Transmembrane helix</keyword>
<gene>
    <name evidence="3" type="ORF">FA10DRAFT_260822</name>
</gene>
<dbReference type="InParanoid" id="A0A316YI68"/>
<keyword evidence="2" id="KW-0812">Transmembrane</keyword>
<organism evidence="3 4">
    <name type="scientific">Acaromyces ingoldii</name>
    <dbReference type="NCBI Taxonomy" id="215250"/>
    <lineage>
        <taxon>Eukaryota</taxon>
        <taxon>Fungi</taxon>
        <taxon>Dikarya</taxon>
        <taxon>Basidiomycota</taxon>
        <taxon>Ustilaginomycotina</taxon>
        <taxon>Exobasidiomycetes</taxon>
        <taxon>Exobasidiales</taxon>
        <taxon>Cryptobasidiaceae</taxon>
        <taxon>Acaromyces</taxon>
    </lineage>
</organism>
<accession>A0A316YI68</accession>
<reference evidence="3 4" key="1">
    <citation type="journal article" date="2018" name="Mol. Biol. Evol.">
        <title>Broad Genomic Sampling Reveals a Smut Pathogenic Ancestry of the Fungal Clade Ustilaginomycotina.</title>
        <authorList>
            <person name="Kijpornyongpan T."/>
            <person name="Mondo S.J."/>
            <person name="Barry K."/>
            <person name="Sandor L."/>
            <person name="Lee J."/>
            <person name="Lipzen A."/>
            <person name="Pangilinan J."/>
            <person name="LaButti K."/>
            <person name="Hainaut M."/>
            <person name="Henrissat B."/>
            <person name="Grigoriev I.V."/>
            <person name="Spatafora J.W."/>
            <person name="Aime M.C."/>
        </authorList>
    </citation>
    <scope>NUCLEOTIDE SEQUENCE [LARGE SCALE GENOMIC DNA]</scope>
    <source>
        <strain evidence="3 4">MCA 4198</strain>
    </source>
</reference>
<evidence type="ECO:0000256" key="1">
    <source>
        <dbReference type="SAM" id="MobiDB-lite"/>
    </source>
</evidence>
<evidence type="ECO:0000313" key="3">
    <source>
        <dbReference type="EMBL" id="PWN88889.1"/>
    </source>
</evidence>
<dbReference type="GeneID" id="37041960"/>
<protein>
    <submittedName>
        <fullName evidence="3">Uncharacterized protein</fullName>
    </submittedName>
</protein>
<evidence type="ECO:0000313" key="4">
    <source>
        <dbReference type="Proteomes" id="UP000245768"/>
    </source>
</evidence>
<feature type="region of interest" description="Disordered" evidence="1">
    <location>
        <begin position="92"/>
        <end position="113"/>
    </location>
</feature>